<feature type="compositionally biased region" description="Basic residues" evidence="1">
    <location>
        <begin position="229"/>
        <end position="239"/>
    </location>
</feature>
<evidence type="ECO:0000313" key="2">
    <source>
        <dbReference type="EMBL" id="KXS97782.1"/>
    </source>
</evidence>
<comment type="caution">
    <text evidence="2">The sequence shown here is derived from an EMBL/GenBank/DDBJ whole genome shotgun (WGS) entry which is preliminary data.</text>
</comment>
<accession>A0A139H5T8</accession>
<protein>
    <submittedName>
        <fullName evidence="2">Uncharacterized protein</fullName>
    </submittedName>
</protein>
<dbReference type="AlphaFoldDB" id="A0A139H5T8"/>
<gene>
    <name evidence="2" type="ORF">AC578_4352</name>
</gene>
<evidence type="ECO:0000256" key="1">
    <source>
        <dbReference type="SAM" id="MobiDB-lite"/>
    </source>
</evidence>
<organism evidence="2 3">
    <name type="scientific">Pseudocercospora eumusae</name>
    <dbReference type="NCBI Taxonomy" id="321146"/>
    <lineage>
        <taxon>Eukaryota</taxon>
        <taxon>Fungi</taxon>
        <taxon>Dikarya</taxon>
        <taxon>Ascomycota</taxon>
        <taxon>Pezizomycotina</taxon>
        <taxon>Dothideomycetes</taxon>
        <taxon>Dothideomycetidae</taxon>
        <taxon>Mycosphaerellales</taxon>
        <taxon>Mycosphaerellaceae</taxon>
        <taxon>Pseudocercospora</taxon>
    </lineage>
</organism>
<sequence>MRPPASYTQLSDIMADTTAAAAPSAVLKPADHLNILLQRLNSPSPAFQTIEHRTYAVEMRLPPELLQLVATPKYAAMKRLLEKACSGARASTPVQSKQRTTAKVCEILEMLCEALGVPEHGDGKRKKKKKKAPASGTPMLQPHEVKQEPGIQAMEGLESSTIDATSTSRKRKRSDANDAMQAIIISDDDDQNKKNTTTTGGGSLFVSESEPARYERLESPSSDSEHQAYGRRHGGKRARLGVVHAGMMGSTP</sequence>
<feature type="compositionally biased region" description="Basic and acidic residues" evidence="1">
    <location>
        <begin position="210"/>
        <end position="228"/>
    </location>
</feature>
<dbReference type="OrthoDB" id="10436381at2759"/>
<reference evidence="2 3" key="1">
    <citation type="submission" date="2015-07" db="EMBL/GenBank/DDBJ databases">
        <title>Comparative genomics of the Sigatoka disease complex on banana suggests a link between parallel evolutionary changes in Pseudocercospora fijiensis and Pseudocercospora eumusae and increased virulence on the banana host.</title>
        <authorList>
            <person name="Chang T.-C."/>
            <person name="Salvucci A."/>
            <person name="Crous P.W."/>
            <person name="Stergiopoulos I."/>
        </authorList>
    </citation>
    <scope>NUCLEOTIDE SEQUENCE [LARGE SCALE GENOMIC DNA]</scope>
    <source>
        <strain evidence="2 3">CBS 114824</strain>
    </source>
</reference>
<feature type="compositionally biased region" description="Basic residues" evidence="1">
    <location>
        <begin position="123"/>
        <end position="132"/>
    </location>
</feature>
<feature type="compositionally biased region" description="Polar residues" evidence="1">
    <location>
        <begin position="158"/>
        <end position="167"/>
    </location>
</feature>
<keyword evidence="3" id="KW-1185">Reference proteome</keyword>
<proteinExistence type="predicted"/>
<name>A0A139H5T8_9PEZI</name>
<evidence type="ECO:0000313" key="3">
    <source>
        <dbReference type="Proteomes" id="UP000070133"/>
    </source>
</evidence>
<dbReference type="Proteomes" id="UP000070133">
    <property type="component" value="Unassembled WGS sequence"/>
</dbReference>
<feature type="region of interest" description="Disordered" evidence="1">
    <location>
        <begin position="118"/>
        <end position="252"/>
    </location>
</feature>
<dbReference type="EMBL" id="LFZN01000133">
    <property type="protein sequence ID" value="KXS97782.1"/>
    <property type="molecule type" value="Genomic_DNA"/>
</dbReference>